<dbReference type="Proteomes" id="UP001229421">
    <property type="component" value="Unassembled WGS sequence"/>
</dbReference>
<dbReference type="EMBL" id="JAUHHV010000008">
    <property type="protein sequence ID" value="KAK1415042.1"/>
    <property type="molecule type" value="Genomic_DNA"/>
</dbReference>
<reference evidence="3" key="1">
    <citation type="journal article" date="2023" name="bioRxiv">
        <title>Improved chromosome-level genome assembly for marigold (Tagetes erecta).</title>
        <authorList>
            <person name="Jiang F."/>
            <person name="Yuan L."/>
            <person name="Wang S."/>
            <person name="Wang H."/>
            <person name="Xu D."/>
            <person name="Wang A."/>
            <person name="Fan W."/>
        </authorList>
    </citation>
    <scope>NUCLEOTIDE SEQUENCE</scope>
    <source>
        <strain evidence="3">WSJ</strain>
        <tissue evidence="3">Leaf</tissue>
    </source>
</reference>
<keyword evidence="2" id="KW-0732">Signal</keyword>
<dbReference type="AlphaFoldDB" id="A0AAD8K2J1"/>
<evidence type="ECO:0000256" key="1">
    <source>
        <dbReference type="SAM" id="Phobius"/>
    </source>
</evidence>
<keyword evidence="1" id="KW-0812">Transmembrane</keyword>
<sequence>MTVEMMLMTISIMMGISGFLTSHESFVWPSPTHLVLLFQYSWFEIPIDLLFEFQYELKLRMLLDWYGIHMESLNLIQLLLLLLLMAMVKQFMGLHVVEFD</sequence>
<name>A0AAD8K2J1_TARER</name>
<feature type="transmembrane region" description="Helical" evidence="1">
    <location>
        <begin position="72"/>
        <end position="92"/>
    </location>
</feature>
<keyword evidence="1" id="KW-0472">Membrane</keyword>
<organism evidence="3 4">
    <name type="scientific">Tagetes erecta</name>
    <name type="common">African marigold</name>
    <dbReference type="NCBI Taxonomy" id="13708"/>
    <lineage>
        <taxon>Eukaryota</taxon>
        <taxon>Viridiplantae</taxon>
        <taxon>Streptophyta</taxon>
        <taxon>Embryophyta</taxon>
        <taxon>Tracheophyta</taxon>
        <taxon>Spermatophyta</taxon>
        <taxon>Magnoliopsida</taxon>
        <taxon>eudicotyledons</taxon>
        <taxon>Gunneridae</taxon>
        <taxon>Pentapetalae</taxon>
        <taxon>asterids</taxon>
        <taxon>campanulids</taxon>
        <taxon>Asterales</taxon>
        <taxon>Asteraceae</taxon>
        <taxon>Asteroideae</taxon>
        <taxon>Heliantheae alliance</taxon>
        <taxon>Tageteae</taxon>
        <taxon>Tagetes</taxon>
    </lineage>
</organism>
<feature type="chain" id="PRO_5042083833" evidence="2">
    <location>
        <begin position="19"/>
        <end position="100"/>
    </location>
</feature>
<evidence type="ECO:0000313" key="4">
    <source>
        <dbReference type="Proteomes" id="UP001229421"/>
    </source>
</evidence>
<evidence type="ECO:0000313" key="3">
    <source>
        <dbReference type="EMBL" id="KAK1415042.1"/>
    </source>
</evidence>
<feature type="signal peptide" evidence="2">
    <location>
        <begin position="1"/>
        <end position="18"/>
    </location>
</feature>
<gene>
    <name evidence="3" type="ORF">QVD17_30811</name>
</gene>
<comment type="caution">
    <text evidence="3">The sequence shown here is derived from an EMBL/GenBank/DDBJ whole genome shotgun (WGS) entry which is preliminary data.</text>
</comment>
<evidence type="ECO:0000256" key="2">
    <source>
        <dbReference type="SAM" id="SignalP"/>
    </source>
</evidence>
<proteinExistence type="predicted"/>
<protein>
    <submittedName>
        <fullName evidence="3">Uncharacterized protein</fullName>
    </submittedName>
</protein>
<keyword evidence="1" id="KW-1133">Transmembrane helix</keyword>
<keyword evidence="4" id="KW-1185">Reference proteome</keyword>
<accession>A0AAD8K2J1</accession>